<feature type="transmembrane region" description="Helical" evidence="2">
    <location>
        <begin position="110"/>
        <end position="127"/>
    </location>
</feature>
<keyword evidence="6" id="KW-1185">Reference proteome</keyword>
<dbReference type="PANTHER" id="PTHR46401:SF2">
    <property type="entry name" value="GLYCOSYLTRANSFERASE WBBK-RELATED"/>
    <property type="match status" value="1"/>
</dbReference>
<sequence>MAGKNHVKTSISIITQFYPPDYAATGQFIYDLAGALAQEGFDVSVFTGMPGYAFRQTNVEHQELSNGVFVRRTGSVHIMSKRIRNKLISSLLFLLRCIIKFRRKSIRGSHLVLTSAPPFLGLIGWFYNKIFGHTYSCIIYDIYPEVAVRLRVVAPNHWIVKFWEFVNRKVWDRAESLIVLSEPMKQLLVQKNKHLADKIHVIHSWADPQFINPIAKLDNWFSNQYGLTDSFVVLYSGNLGRCHDSRTIIKCMQLLSHRADIKFVFIGNGVGSQMIAKAIASGELPNVLQLPYQDREVLPFSLTACDLSLVSILPNVGDTIAPSKIYGILAAGRPVAVICPQDNYLREMVSQGDCGSCFDNGDAQGLADYIRLLAADPLRQIKLGKNARKLLEMHYTIDQAIPKYIEALGLKEQSRSYLEQIHQLHQSQPSFCKHEYF</sequence>
<protein>
    <submittedName>
        <fullName evidence="5">Glycosyltransferase family 4 protein</fullName>
    </submittedName>
</protein>
<dbReference type="CDD" id="cd03794">
    <property type="entry name" value="GT4_WbuB-like"/>
    <property type="match status" value="1"/>
</dbReference>
<dbReference type="PANTHER" id="PTHR46401">
    <property type="entry name" value="GLYCOSYLTRANSFERASE WBBK-RELATED"/>
    <property type="match status" value="1"/>
</dbReference>
<evidence type="ECO:0000256" key="2">
    <source>
        <dbReference type="SAM" id="Phobius"/>
    </source>
</evidence>
<name>A0ABX1LSD1_9CYAN</name>
<dbReference type="Gene3D" id="3.40.50.2000">
    <property type="entry name" value="Glycogen Phosphorylase B"/>
    <property type="match status" value="2"/>
</dbReference>
<dbReference type="EMBL" id="JAAVJL010000001">
    <property type="protein sequence ID" value="NMF57719.1"/>
    <property type="molecule type" value="Genomic_DNA"/>
</dbReference>
<dbReference type="SUPFAM" id="SSF53756">
    <property type="entry name" value="UDP-Glycosyltransferase/glycogen phosphorylase"/>
    <property type="match status" value="1"/>
</dbReference>
<evidence type="ECO:0000259" key="4">
    <source>
        <dbReference type="Pfam" id="PF13439"/>
    </source>
</evidence>
<feature type="domain" description="Glycosyltransferase subfamily 4-like N-terminal" evidence="4">
    <location>
        <begin position="27"/>
        <end position="209"/>
    </location>
</feature>
<dbReference type="Pfam" id="PF00534">
    <property type="entry name" value="Glycos_transf_1"/>
    <property type="match status" value="1"/>
</dbReference>
<dbReference type="Pfam" id="PF13439">
    <property type="entry name" value="Glyco_transf_4"/>
    <property type="match status" value="1"/>
</dbReference>
<feature type="domain" description="Glycosyl transferase family 1" evidence="3">
    <location>
        <begin position="228"/>
        <end position="389"/>
    </location>
</feature>
<keyword evidence="2" id="KW-1133">Transmembrane helix</keyword>
<reference evidence="5 6" key="1">
    <citation type="submission" date="2020-03" db="EMBL/GenBank/DDBJ databases">
        <title>Draft Genome Sequence of 2-Methylisoborneol Producing Pseudanabaena yagii Strain GIHE-NHR1 Isolated from North Han River in South Korea.</title>
        <authorList>
            <person name="Jeong J."/>
        </authorList>
    </citation>
    <scope>NUCLEOTIDE SEQUENCE [LARGE SCALE GENOMIC DNA]</scope>
    <source>
        <strain evidence="5 6">GIHE-NHR1</strain>
    </source>
</reference>
<keyword evidence="2" id="KW-0812">Transmembrane</keyword>
<gene>
    <name evidence="5" type="ORF">HC246_06735</name>
</gene>
<proteinExistence type="predicted"/>
<dbReference type="RefSeq" id="WP_169362715.1">
    <property type="nucleotide sequence ID" value="NZ_JAAVJL010000001.1"/>
</dbReference>
<evidence type="ECO:0000259" key="3">
    <source>
        <dbReference type="Pfam" id="PF00534"/>
    </source>
</evidence>
<dbReference type="InterPro" id="IPR001296">
    <property type="entry name" value="Glyco_trans_1"/>
</dbReference>
<accession>A0ABX1LSD1</accession>
<keyword evidence="1" id="KW-0808">Transferase</keyword>
<dbReference type="InterPro" id="IPR028098">
    <property type="entry name" value="Glyco_trans_4-like_N"/>
</dbReference>
<keyword evidence="2" id="KW-0472">Membrane</keyword>
<comment type="caution">
    <text evidence="5">The sequence shown here is derived from an EMBL/GenBank/DDBJ whole genome shotgun (WGS) entry which is preliminary data.</text>
</comment>
<evidence type="ECO:0000313" key="5">
    <source>
        <dbReference type="EMBL" id="NMF57719.1"/>
    </source>
</evidence>
<evidence type="ECO:0000256" key="1">
    <source>
        <dbReference type="ARBA" id="ARBA00022679"/>
    </source>
</evidence>
<organism evidence="5 6">
    <name type="scientific">Pseudanabaena yagii GIHE-NHR1</name>
    <dbReference type="NCBI Taxonomy" id="2722753"/>
    <lineage>
        <taxon>Bacteria</taxon>
        <taxon>Bacillati</taxon>
        <taxon>Cyanobacteriota</taxon>
        <taxon>Cyanophyceae</taxon>
        <taxon>Pseudanabaenales</taxon>
        <taxon>Pseudanabaenaceae</taxon>
        <taxon>Pseudanabaena</taxon>
        <taxon>Pseudanabaena yagii</taxon>
    </lineage>
</organism>
<evidence type="ECO:0000313" key="6">
    <source>
        <dbReference type="Proteomes" id="UP000738376"/>
    </source>
</evidence>
<dbReference type="Proteomes" id="UP000738376">
    <property type="component" value="Unassembled WGS sequence"/>
</dbReference>